<sequence length="244" mass="27547">MPKRSLSLALFRNGKLAADLPQTSEYLDTSYAIFEIIGSTFVKAKQPYQPLFSMSPTLDILNRSESQTWTGCPATLLYVLSLVNAAASSSHELPPDSIYNIFSHPRNFSPMKWAVASAEIHYIKPRCQFACVWQAAVEIYALQVLPVLFEIDILNEGRISISLNSILHHLKSIDPADVHLKGILWPAFVIDAEVQTMSQRVLMTDVFGHLWTLWYCHNVTIALKVLEKIWARRAMEGSSRRGIE</sequence>
<evidence type="ECO:0000313" key="2">
    <source>
        <dbReference type="Proteomes" id="UP000191285"/>
    </source>
</evidence>
<reference evidence="2" key="1">
    <citation type="journal article" date="2017" name="Nat. Microbiol.">
        <title>Global analysis of biosynthetic gene clusters reveals vast potential of secondary metabolite production in Penicillium species.</title>
        <authorList>
            <person name="Nielsen J.C."/>
            <person name="Grijseels S."/>
            <person name="Prigent S."/>
            <person name="Ji B."/>
            <person name="Dainat J."/>
            <person name="Nielsen K.F."/>
            <person name="Frisvad J.C."/>
            <person name="Workman M."/>
            <person name="Nielsen J."/>
        </authorList>
    </citation>
    <scope>NUCLEOTIDE SEQUENCE [LARGE SCALE GENOMIC DNA]</scope>
    <source>
        <strain evidence="2">IBT 24891</strain>
    </source>
</reference>
<name>A0A1V6SR52_9EURO</name>
<evidence type="ECO:0000313" key="1">
    <source>
        <dbReference type="EMBL" id="OQE16184.1"/>
    </source>
</evidence>
<dbReference type="InterPro" id="IPR021858">
    <property type="entry name" value="Fun_TF"/>
</dbReference>
<dbReference type="STRING" id="303698.A0A1V6SR52"/>
<dbReference type="EMBL" id="MLKD01000025">
    <property type="protein sequence ID" value="OQE16184.1"/>
    <property type="molecule type" value="Genomic_DNA"/>
</dbReference>
<dbReference type="AlphaFoldDB" id="A0A1V6SR52"/>
<dbReference type="Pfam" id="PF11951">
    <property type="entry name" value="Fungal_trans_2"/>
    <property type="match status" value="1"/>
</dbReference>
<dbReference type="Proteomes" id="UP000191285">
    <property type="component" value="Unassembled WGS sequence"/>
</dbReference>
<protein>
    <recommendedName>
        <fullName evidence="3">Transcription factor domain-containing protein</fullName>
    </recommendedName>
</protein>
<keyword evidence="2" id="KW-1185">Reference proteome</keyword>
<proteinExistence type="predicted"/>
<comment type="caution">
    <text evidence="1">The sequence shown here is derived from an EMBL/GenBank/DDBJ whole genome shotgun (WGS) entry which is preliminary data.</text>
</comment>
<organism evidence="1 2">
    <name type="scientific">Penicillium steckii</name>
    <dbReference type="NCBI Taxonomy" id="303698"/>
    <lineage>
        <taxon>Eukaryota</taxon>
        <taxon>Fungi</taxon>
        <taxon>Dikarya</taxon>
        <taxon>Ascomycota</taxon>
        <taxon>Pezizomycotina</taxon>
        <taxon>Eurotiomycetes</taxon>
        <taxon>Eurotiomycetidae</taxon>
        <taxon>Eurotiales</taxon>
        <taxon>Aspergillaceae</taxon>
        <taxon>Penicillium</taxon>
    </lineage>
</organism>
<dbReference type="OrthoDB" id="5380854at2759"/>
<accession>A0A1V6SR52</accession>
<gene>
    <name evidence="1" type="ORF">PENSTE_c025G07393</name>
</gene>
<evidence type="ECO:0008006" key="3">
    <source>
        <dbReference type="Google" id="ProtNLM"/>
    </source>
</evidence>